<dbReference type="GO" id="GO:0009007">
    <property type="term" value="F:site-specific DNA-methyltransferase (adenine-specific) activity"/>
    <property type="evidence" value="ECO:0007669"/>
    <property type="project" value="UniProtKB-EC"/>
</dbReference>
<evidence type="ECO:0000256" key="5">
    <source>
        <dbReference type="ARBA" id="ARBA00022747"/>
    </source>
</evidence>
<evidence type="ECO:0000256" key="1">
    <source>
        <dbReference type="ARBA" id="ARBA00011900"/>
    </source>
</evidence>
<dbReference type="SUPFAM" id="SSF53335">
    <property type="entry name" value="S-adenosyl-L-methionine-dependent methyltransferases"/>
    <property type="match status" value="1"/>
</dbReference>
<gene>
    <name evidence="9" type="ORF">H8R92_02635</name>
</gene>
<evidence type="ECO:0000256" key="7">
    <source>
        <dbReference type="ARBA" id="ARBA00047942"/>
    </source>
</evidence>
<dbReference type="Pfam" id="PF07669">
    <property type="entry name" value="Eco57I"/>
    <property type="match status" value="1"/>
</dbReference>
<evidence type="ECO:0000256" key="6">
    <source>
        <dbReference type="ARBA" id="ARBA00023125"/>
    </source>
</evidence>
<organism evidence="9 10">
    <name type="scientific">Clostridium lentum</name>
    <dbReference type="NCBI Taxonomy" id="2763037"/>
    <lineage>
        <taxon>Bacteria</taxon>
        <taxon>Bacillati</taxon>
        <taxon>Bacillota</taxon>
        <taxon>Clostridia</taxon>
        <taxon>Eubacteriales</taxon>
        <taxon>Clostridiaceae</taxon>
        <taxon>Clostridium</taxon>
    </lineage>
</organism>
<dbReference type="PRINTS" id="PR00507">
    <property type="entry name" value="N12N6MTFRASE"/>
</dbReference>
<evidence type="ECO:0000313" key="9">
    <source>
        <dbReference type="EMBL" id="MBC5639344.1"/>
    </source>
</evidence>
<dbReference type="Proteomes" id="UP000662088">
    <property type="component" value="Unassembled WGS sequence"/>
</dbReference>
<evidence type="ECO:0000256" key="3">
    <source>
        <dbReference type="ARBA" id="ARBA00022679"/>
    </source>
</evidence>
<dbReference type="GO" id="GO:0003677">
    <property type="term" value="F:DNA binding"/>
    <property type="evidence" value="ECO:0007669"/>
    <property type="project" value="UniProtKB-KW"/>
</dbReference>
<accession>A0A8I0A4N9</accession>
<dbReference type="EC" id="2.1.1.72" evidence="1"/>
<dbReference type="InterPro" id="IPR011639">
    <property type="entry name" value="MethylTrfase_TaqI-like_dom"/>
</dbReference>
<keyword evidence="2 9" id="KW-0489">Methyltransferase</keyword>
<reference evidence="9" key="1">
    <citation type="submission" date="2020-08" db="EMBL/GenBank/DDBJ databases">
        <title>Genome public.</title>
        <authorList>
            <person name="Liu C."/>
            <person name="Sun Q."/>
        </authorList>
    </citation>
    <scope>NUCLEOTIDE SEQUENCE</scope>
    <source>
        <strain evidence="9">NSJ-42</strain>
    </source>
</reference>
<evidence type="ECO:0000259" key="8">
    <source>
        <dbReference type="Pfam" id="PF07669"/>
    </source>
</evidence>
<keyword evidence="6" id="KW-0238">DNA-binding</keyword>
<keyword evidence="5" id="KW-0680">Restriction system</keyword>
<feature type="domain" description="Type II methyltransferase M.TaqI-like" evidence="8">
    <location>
        <begin position="93"/>
        <end position="226"/>
    </location>
</feature>
<dbReference type="InterPro" id="IPR050953">
    <property type="entry name" value="N4_N6_ade-DNA_methylase"/>
</dbReference>
<dbReference type="RefSeq" id="WP_186834646.1">
    <property type="nucleotide sequence ID" value="NZ_JACOOQ010000003.1"/>
</dbReference>
<protein>
    <recommendedName>
        <fullName evidence="1">site-specific DNA-methyltransferase (adenine-specific)</fullName>
        <ecNumber evidence="1">2.1.1.72</ecNumber>
    </recommendedName>
</protein>
<dbReference type="PROSITE" id="PS00092">
    <property type="entry name" value="N6_MTASE"/>
    <property type="match status" value="1"/>
</dbReference>
<sequence length="497" mass="57625">MIEIINENTKLYQKNTKKADRKKKGQFFTPLNVSKYMASMSEVRNKHLRILDCGAGTGILGLALLEELLKDDLVETIEIDFYENDKDVISILNRDIEAMSNLIKESDKVVRFNVLEENFITSNTNIWNNKSFEGIYDIVISNPPYKKLSKQSDESKVVLDIVYGQPNIYFIFMAMSIHLLKNNGEMIFITPRSFTSGAYFKKFREYMLTEVGISSIHIFNSRSEVFDGEEVLQEAIITRAVKNQEFERINIISTNDSNFSNKEIFKIPYNTVVNMECDNKFILIPSSKKEIDILDIMKSWDNNLITLGFKLKTGPVVDFRATEYLTNKYVKDETVPLLWSDNFIDNEIKLLDNEDNFRYILKNDKSKSLLLDNKNYLLVKRFTAKEEKRRIQVAIYDESKFNEYVKIGIENHVNYVTKIKGNIDNEELFGLFCLFNSTIIDKYYRIVNGNTQVNATEANAIPLPNMNIIKKMGKELLKINSLTTDICDEVINKFNNL</sequence>
<comment type="caution">
    <text evidence="9">The sequence shown here is derived from an EMBL/GenBank/DDBJ whole genome shotgun (WGS) entry which is preliminary data.</text>
</comment>
<keyword evidence="3" id="KW-0808">Transferase</keyword>
<evidence type="ECO:0000313" key="10">
    <source>
        <dbReference type="Proteomes" id="UP000662088"/>
    </source>
</evidence>
<dbReference type="Gene3D" id="3.40.50.150">
    <property type="entry name" value="Vaccinia Virus protein VP39"/>
    <property type="match status" value="1"/>
</dbReference>
<dbReference type="InterPro" id="IPR029063">
    <property type="entry name" value="SAM-dependent_MTases_sf"/>
</dbReference>
<dbReference type="AlphaFoldDB" id="A0A8I0A4N9"/>
<dbReference type="InterPro" id="IPR002052">
    <property type="entry name" value="DNA_methylase_N6_adenine_CS"/>
</dbReference>
<name>A0A8I0A4N9_9CLOT</name>
<dbReference type="GO" id="GO:0009307">
    <property type="term" value="P:DNA restriction-modification system"/>
    <property type="evidence" value="ECO:0007669"/>
    <property type="project" value="UniProtKB-KW"/>
</dbReference>
<evidence type="ECO:0000256" key="4">
    <source>
        <dbReference type="ARBA" id="ARBA00022691"/>
    </source>
</evidence>
<keyword evidence="4" id="KW-0949">S-adenosyl-L-methionine</keyword>
<proteinExistence type="predicted"/>
<comment type="catalytic activity">
    <reaction evidence="7">
        <text>a 2'-deoxyadenosine in DNA + S-adenosyl-L-methionine = an N(6)-methyl-2'-deoxyadenosine in DNA + S-adenosyl-L-homocysteine + H(+)</text>
        <dbReference type="Rhea" id="RHEA:15197"/>
        <dbReference type="Rhea" id="RHEA-COMP:12418"/>
        <dbReference type="Rhea" id="RHEA-COMP:12419"/>
        <dbReference type="ChEBI" id="CHEBI:15378"/>
        <dbReference type="ChEBI" id="CHEBI:57856"/>
        <dbReference type="ChEBI" id="CHEBI:59789"/>
        <dbReference type="ChEBI" id="CHEBI:90615"/>
        <dbReference type="ChEBI" id="CHEBI:90616"/>
        <dbReference type="EC" id="2.1.1.72"/>
    </reaction>
</comment>
<dbReference type="PANTHER" id="PTHR33841">
    <property type="entry name" value="DNA METHYLTRANSFERASE YEEA-RELATED"/>
    <property type="match status" value="1"/>
</dbReference>
<dbReference type="GO" id="GO:0032259">
    <property type="term" value="P:methylation"/>
    <property type="evidence" value="ECO:0007669"/>
    <property type="project" value="UniProtKB-KW"/>
</dbReference>
<dbReference type="PANTHER" id="PTHR33841:SF6">
    <property type="entry name" value="TYPE II METHYLTRANSFERASE M.HINDII"/>
    <property type="match status" value="1"/>
</dbReference>
<evidence type="ECO:0000256" key="2">
    <source>
        <dbReference type="ARBA" id="ARBA00022603"/>
    </source>
</evidence>
<dbReference type="EMBL" id="JACOOQ010000003">
    <property type="protein sequence ID" value="MBC5639344.1"/>
    <property type="molecule type" value="Genomic_DNA"/>
</dbReference>
<keyword evidence="10" id="KW-1185">Reference proteome</keyword>